<evidence type="ECO:0000313" key="1">
    <source>
        <dbReference type="EMBL" id="MCE4539546.1"/>
    </source>
</evidence>
<keyword evidence="2" id="KW-1185">Reference proteome</keyword>
<dbReference type="EMBL" id="JAJTWT010000009">
    <property type="protein sequence ID" value="MCE4539546.1"/>
    <property type="molecule type" value="Genomic_DNA"/>
</dbReference>
<dbReference type="RefSeq" id="WP_233394066.1">
    <property type="nucleotide sequence ID" value="NZ_JAJTWT010000009.1"/>
</dbReference>
<name>A0ABS8XF70_9BURK</name>
<organism evidence="1 2">
    <name type="scientific">Pelomonas caseinilytica</name>
    <dbReference type="NCBI Taxonomy" id="2906763"/>
    <lineage>
        <taxon>Bacteria</taxon>
        <taxon>Pseudomonadati</taxon>
        <taxon>Pseudomonadota</taxon>
        <taxon>Betaproteobacteria</taxon>
        <taxon>Burkholderiales</taxon>
        <taxon>Sphaerotilaceae</taxon>
        <taxon>Roseateles</taxon>
    </lineage>
</organism>
<reference evidence="1 2" key="1">
    <citation type="submission" date="2021-12" db="EMBL/GenBank/DDBJ databases">
        <title>Genome seq of p7.</title>
        <authorList>
            <person name="Seo T."/>
        </authorList>
    </citation>
    <scope>NUCLEOTIDE SEQUENCE [LARGE SCALE GENOMIC DNA]</scope>
    <source>
        <strain evidence="1 2">P7</strain>
    </source>
</reference>
<evidence type="ECO:0000313" key="2">
    <source>
        <dbReference type="Proteomes" id="UP001201463"/>
    </source>
</evidence>
<protein>
    <submittedName>
        <fullName evidence="1">Uncharacterized protein</fullName>
    </submittedName>
</protein>
<comment type="caution">
    <text evidence="1">The sequence shown here is derived from an EMBL/GenBank/DDBJ whole genome shotgun (WGS) entry which is preliminary data.</text>
</comment>
<proteinExistence type="predicted"/>
<sequence>MADRSAPLETTTLAATPSRPLLSALSRWWSPGDAAPAADPELGYESAHPWTLADDGGADAAHAPY</sequence>
<dbReference type="Proteomes" id="UP001201463">
    <property type="component" value="Unassembled WGS sequence"/>
</dbReference>
<gene>
    <name evidence="1" type="ORF">LXT12_20035</name>
</gene>
<accession>A0ABS8XF70</accession>